<feature type="compositionally biased region" description="Polar residues" evidence="1">
    <location>
        <begin position="121"/>
        <end position="133"/>
    </location>
</feature>
<dbReference type="Proteomes" id="UP000703661">
    <property type="component" value="Unassembled WGS sequence"/>
</dbReference>
<feature type="region of interest" description="Disordered" evidence="1">
    <location>
        <begin position="119"/>
        <end position="152"/>
    </location>
</feature>
<dbReference type="AlphaFoldDB" id="A0A9P6N684"/>
<evidence type="ECO:0000313" key="3">
    <source>
        <dbReference type="EMBL" id="KAG0024478.1"/>
    </source>
</evidence>
<feature type="region of interest" description="Disordered" evidence="1">
    <location>
        <begin position="1"/>
        <end position="24"/>
    </location>
</feature>
<keyword evidence="2" id="KW-0812">Transmembrane</keyword>
<feature type="compositionally biased region" description="Basic and acidic residues" evidence="1">
    <location>
        <begin position="134"/>
        <end position="152"/>
    </location>
</feature>
<feature type="transmembrane region" description="Helical" evidence="2">
    <location>
        <begin position="448"/>
        <end position="467"/>
    </location>
</feature>
<feature type="transmembrane region" description="Helical" evidence="2">
    <location>
        <begin position="413"/>
        <end position="436"/>
    </location>
</feature>
<protein>
    <submittedName>
        <fullName evidence="3">Uncharacterized protein</fullName>
    </submittedName>
</protein>
<feature type="region of interest" description="Disordered" evidence="1">
    <location>
        <begin position="193"/>
        <end position="220"/>
    </location>
</feature>
<accession>A0A9P6N684</accession>
<evidence type="ECO:0000256" key="1">
    <source>
        <dbReference type="SAM" id="MobiDB-lite"/>
    </source>
</evidence>
<proteinExistence type="predicted"/>
<evidence type="ECO:0000256" key="2">
    <source>
        <dbReference type="SAM" id="Phobius"/>
    </source>
</evidence>
<evidence type="ECO:0000313" key="4">
    <source>
        <dbReference type="Proteomes" id="UP000703661"/>
    </source>
</evidence>
<keyword evidence="2" id="KW-1133">Transmembrane helix</keyword>
<sequence>MSPTLAYESKTLKAKKTSRRPTTDDVFNTQHLRSASAPSLGLAQPKSYTSFITELISAFNSLSSPSTAPTSSSTLHAFFQGVDHEAHVDERQKRKVVKALQLADPAKVNEVISILKAMPDPTSSLVGPTNQKSLQKELAKQEQLDKERTKQEQLDKELTEWDKIEKKKYWETQKSNDQATGVVDPESCKGLMSPSWWLSSTEPPSPTPTGAAPNKGTLTKASSTGTLFKSSWLTSKSKSEINDLSANETTKKSLSTGEQIALAAASLLATVAVAKPKDPKVGATTTTTTDCTIRKSSSISRQSSMSTIKPAKLKALLPTTKSSTATGTIKNPPAKAVVPVTSDTSSSSPSSLIGSISAITRQFLNLDGPPSASMISACTFWWGYEIYIPHKSIATIEHVTNTSQVFFNILSNAISGVPGLAALVPIAKIIAAWVGYQWTVIKSENRGKGVIISAIWILPVALASRAWDLPGHEDSTFQSLKSKLSLVGV</sequence>
<dbReference type="EMBL" id="JAAAID010000016">
    <property type="protein sequence ID" value="KAG0024478.1"/>
    <property type="molecule type" value="Genomic_DNA"/>
</dbReference>
<comment type="caution">
    <text evidence="3">The sequence shown here is derived from an EMBL/GenBank/DDBJ whole genome shotgun (WGS) entry which is preliminary data.</text>
</comment>
<name>A0A9P6N684_9FUNG</name>
<feature type="compositionally biased region" description="Low complexity" evidence="1">
    <location>
        <begin position="193"/>
        <end position="202"/>
    </location>
</feature>
<reference evidence="3" key="1">
    <citation type="journal article" date="2020" name="Fungal Divers.">
        <title>Resolving the Mortierellaceae phylogeny through synthesis of multi-gene phylogenetics and phylogenomics.</title>
        <authorList>
            <person name="Vandepol N."/>
            <person name="Liber J."/>
            <person name="Desiro A."/>
            <person name="Na H."/>
            <person name="Kennedy M."/>
            <person name="Barry K."/>
            <person name="Grigoriev I.V."/>
            <person name="Miller A.N."/>
            <person name="O'Donnell K."/>
            <person name="Stajich J.E."/>
            <person name="Bonito G."/>
        </authorList>
    </citation>
    <scope>NUCLEOTIDE SEQUENCE</scope>
    <source>
        <strain evidence="3">NRRL 2769</strain>
    </source>
</reference>
<keyword evidence="4" id="KW-1185">Reference proteome</keyword>
<keyword evidence="2" id="KW-0472">Membrane</keyword>
<gene>
    <name evidence="3" type="ORF">BGZ80_002429</name>
</gene>
<organism evidence="3 4">
    <name type="scientific">Entomortierella chlamydospora</name>
    <dbReference type="NCBI Taxonomy" id="101097"/>
    <lineage>
        <taxon>Eukaryota</taxon>
        <taxon>Fungi</taxon>
        <taxon>Fungi incertae sedis</taxon>
        <taxon>Mucoromycota</taxon>
        <taxon>Mortierellomycotina</taxon>
        <taxon>Mortierellomycetes</taxon>
        <taxon>Mortierellales</taxon>
        <taxon>Mortierellaceae</taxon>
        <taxon>Entomortierella</taxon>
    </lineage>
</organism>